<dbReference type="RefSeq" id="WP_188612933.1">
    <property type="nucleotide sequence ID" value="NZ_BMGG01000021.1"/>
</dbReference>
<dbReference type="AlphaFoldDB" id="A0A916UZ42"/>
<accession>A0A916UZ42</accession>
<protein>
    <submittedName>
        <fullName evidence="1">Uncharacterized protein</fullName>
    </submittedName>
</protein>
<organism evidence="1 2">
    <name type="scientific">Chelatococcus reniformis</name>
    <dbReference type="NCBI Taxonomy" id="1494448"/>
    <lineage>
        <taxon>Bacteria</taxon>
        <taxon>Pseudomonadati</taxon>
        <taxon>Pseudomonadota</taxon>
        <taxon>Alphaproteobacteria</taxon>
        <taxon>Hyphomicrobiales</taxon>
        <taxon>Chelatococcaceae</taxon>
        <taxon>Chelatococcus</taxon>
    </lineage>
</organism>
<sequence length="80" mass="9228">MPVAANQHSGYTPFLLTIRDRDQLLGFTEGRLFLMVLIVPESICQAMADDEWMVRFRHHPAYPLQCVRRSTRLLKDLGIA</sequence>
<evidence type="ECO:0000313" key="1">
    <source>
        <dbReference type="EMBL" id="GGC94890.1"/>
    </source>
</evidence>
<dbReference type="Proteomes" id="UP000637002">
    <property type="component" value="Unassembled WGS sequence"/>
</dbReference>
<keyword evidence="2" id="KW-1185">Reference proteome</keyword>
<evidence type="ECO:0000313" key="2">
    <source>
        <dbReference type="Proteomes" id="UP000637002"/>
    </source>
</evidence>
<reference evidence="1" key="1">
    <citation type="journal article" date="2014" name="Int. J. Syst. Evol. Microbiol.">
        <title>Complete genome sequence of Corynebacterium casei LMG S-19264T (=DSM 44701T), isolated from a smear-ripened cheese.</title>
        <authorList>
            <consortium name="US DOE Joint Genome Institute (JGI-PGF)"/>
            <person name="Walter F."/>
            <person name="Albersmeier A."/>
            <person name="Kalinowski J."/>
            <person name="Ruckert C."/>
        </authorList>
    </citation>
    <scope>NUCLEOTIDE SEQUENCE</scope>
    <source>
        <strain evidence="1">CGMCC 1.12919</strain>
    </source>
</reference>
<proteinExistence type="predicted"/>
<dbReference type="EMBL" id="BMGG01000021">
    <property type="protein sequence ID" value="GGC94890.1"/>
    <property type="molecule type" value="Genomic_DNA"/>
</dbReference>
<name>A0A916UZ42_9HYPH</name>
<comment type="caution">
    <text evidence="1">The sequence shown here is derived from an EMBL/GenBank/DDBJ whole genome shotgun (WGS) entry which is preliminary data.</text>
</comment>
<reference evidence="1" key="2">
    <citation type="submission" date="2020-09" db="EMBL/GenBank/DDBJ databases">
        <authorList>
            <person name="Sun Q."/>
            <person name="Zhou Y."/>
        </authorList>
    </citation>
    <scope>NUCLEOTIDE SEQUENCE</scope>
    <source>
        <strain evidence="1">CGMCC 1.12919</strain>
    </source>
</reference>
<gene>
    <name evidence="1" type="ORF">GCM10010994_60760</name>
</gene>